<evidence type="ECO:0000313" key="2">
    <source>
        <dbReference type="EMBL" id="OWZ83272.1"/>
    </source>
</evidence>
<feature type="transmembrane region" description="Helical" evidence="1">
    <location>
        <begin position="34"/>
        <end position="59"/>
    </location>
</feature>
<reference evidence="2 3" key="1">
    <citation type="submission" date="2017-06" db="EMBL/GenBank/DDBJ databases">
        <title>Draft Genome Sequence of Natranaerobius trueperi halophilic, alkalithermophilic bacteria from soda lakes.</title>
        <authorList>
            <person name="Zhao B."/>
        </authorList>
    </citation>
    <scope>NUCLEOTIDE SEQUENCE [LARGE SCALE GENOMIC DNA]</scope>
    <source>
        <strain evidence="2 3">DSM 18760</strain>
    </source>
</reference>
<keyword evidence="1" id="KW-0812">Transmembrane</keyword>
<accession>A0A226BWW8</accession>
<proteinExistence type="predicted"/>
<keyword evidence="1" id="KW-1133">Transmembrane helix</keyword>
<organism evidence="2 3">
    <name type="scientific">Natranaerobius trueperi</name>
    <dbReference type="NCBI Taxonomy" id="759412"/>
    <lineage>
        <taxon>Bacteria</taxon>
        <taxon>Bacillati</taxon>
        <taxon>Bacillota</taxon>
        <taxon>Clostridia</taxon>
        <taxon>Natranaerobiales</taxon>
        <taxon>Natranaerobiaceae</taxon>
        <taxon>Natranaerobius</taxon>
    </lineage>
</organism>
<evidence type="ECO:0000256" key="1">
    <source>
        <dbReference type="SAM" id="Phobius"/>
    </source>
</evidence>
<dbReference type="OrthoDB" id="1954818at2"/>
<keyword evidence="3" id="KW-1185">Reference proteome</keyword>
<feature type="transmembrane region" description="Helical" evidence="1">
    <location>
        <begin position="71"/>
        <end position="87"/>
    </location>
</feature>
<sequence>MSEIIIISIAILGTMLTYYISVHSGKGNVMASAVVVLLAGIILEPLGTSYAGILAAASYVGMVSQEKVTDFRDCAVVGLICALIFLATDSVNVGIGGRLGTIAALSCGTFFGYQRLLENVDMPILNTKKVNKSY</sequence>
<protein>
    <submittedName>
        <fullName evidence="2">Uncharacterized protein</fullName>
    </submittedName>
</protein>
<feature type="transmembrane region" description="Helical" evidence="1">
    <location>
        <begin position="5"/>
        <end position="22"/>
    </location>
</feature>
<evidence type="ECO:0000313" key="3">
    <source>
        <dbReference type="Proteomes" id="UP000214588"/>
    </source>
</evidence>
<dbReference type="RefSeq" id="WP_089024019.1">
    <property type="nucleotide sequence ID" value="NZ_NIQC01000022.1"/>
</dbReference>
<keyword evidence="1" id="KW-0472">Membrane</keyword>
<dbReference type="Proteomes" id="UP000214588">
    <property type="component" value="Unassembled WGS sequence"/>
</dbReference>
<gene>
    <name evidence="2" type="ORF">CDO51_09440</name>
</gene>
<dbReference type="AlphaFoldDB" id="A0A226BWW8"/>
<dbReference type="EMBL" id="NIQC01000022">
    <property type="protein sequence ID" value="OWZ83272.1"/>
    <property type="molecule type" value="Genomic_DNA"/>
</dbReference>
<name>A0A226BWW8_9FIRM</name>
<comment type="caution">
    <text evidence="2">The sequence shown here is derived from an EMBL/GenBank/DDBJ whole genome shotgun (WGS) entry which is preliminary data.</text>
</comment>